<dbReference type="GO" id="GO:0080008">
    <property type="term" value="C:Cul4-RING E3 ubiquitin ligase complex"/>
    <property type="evidence" value="ECO:0007669"/>
    <property type="project" value="TreeGrafter"/>
</dbReference>
<proteinExistence type="predicted"/>
<dbReference type="SUPFAM" id="SSF50978">
    <property type="entry name" value="WD40 repeat-like"/>
    <property type="match status" value="1"/>
</dbReference>
<feature type="compositionally biased region" description="Low complexity" evidence="4">
    <location>
        <begin position="194"/>
        <end position="211"/>
    </location>
</feature>
<accession>A0AAU9FUF5</accession>
<feature type="region of interest" description="Disordered" evidence="4">
    <location>
        <begin position="1"/>
        <end position="118"/>
    </location>
</feature>
<feature type="compositionally biased region" description="Low complexity" evidence="4">
    <location>
        <begin position="256"/>
        <end position="267"/>
    </location>
</feature>
<keyword evidence="1 3" id="KW-0853">WD repeat</keyword>
<dbReference type="InterPro" id="IPR001680">
    <property type="entry name" value="WD40_rpt"/>
</dbReference>
<evidence type="ECO:0000313" key="6">
    <source>
        <dbReference type="Proteomes" id="UP001500889"/>
    </source>
</evidence>
<feature type="compositionally biased region" description="Low complexity" evidence="4">
    <location>
        <begin position="68"/>
        <end position="80"/>
    </location>
</feature>
<evidence type="ECO:0000313" key="5">
    <source>
        <dbReference type="EMBL" id="BFF99252.1"/>
    </source>
</evidence>
<dbReference type="Proteomes" id="UP001500889">
    <property type="component" value="Chromosome J"/>
</dbReference>
<name>A0AAU9FUF5_DROMD</name>
<dbReference type="PROSITE" id="PS50082">
    <property type="entry name" value="WD_REPEATS_2"/>
    <property type="match status" value="1"/>
</dbReference>
<dbReference type="PANTHER" id="PTHR15574:SF21">
    <property type="entry name" value="DDB1- AND CUL4-ASSOCIATED FACTOR 8"/>
    <property type="match status" value="1"/>
</dbReference>
<evidence type="ECO:0000256" key="2">
    <source>
        <dbReference type="ARBA" id="ARBA00022737"/>
    </source>
</evidence>
<dbReference type="PROSITE" id="PS50294">
    <property type="entry name" value="WD_REPEATS_REGION"/>
    <property type="match status" value="1"/>
</dbReference>
<gene>
    <name evidence="5" type="ORF">DMAD_07199</name>
</gene>
<feature type="compositionally biased region" description="Low complexity" evidence="4">
    <location>
        <begin position="757"/>
        <end position="769"/>
    </location>
</feature>
<dbReference type="Gene3D" id="2.130.10.10">
    <property type="entry name" value="YVTN repeat-like/Quinoprotein amine dehydrogenase"/>
    <property type="match status" value="1"/>
</dbReference>
<sequence>MDTDEDSNAEASSARKRQKRHDSGDEDESSSSRSAAGEATMDMDSSAAPAVSEEKTAVVSETEIGTHNNSGTNTSSNDYNNDNDDDNGYSNREGGVSSQQILPQVETAVGNDESMAPPEEAATKINLLLAALSPAAASAVLPIFTPLHAIDSDDNDEANPGTSNGTDTSPTFNQRNIPSTRSYRRITVEPVPTLESSSDSESAAAAPALPSVDEEPEVAAEAAEPNPIPNDDDEQSSSDADTINSRVEDDFWTHYSSSSTNSSSDGGMMDHSDWIEPEPNAADRENIDFAVNEIMYKDKPPYTWISANELMQREHNIINRIGWRGGHTSVQSFGRGFYGSRHVVEQMSLWKTMKKHNGCVNCLNFNRAGDLLCSGSDDTRIIVWDWANDKPLHVFKSGHHTNIFQTKFIDSAGCLDIVSTSRDGQVRRAVIPPSGGDTKPTRLYTHSDAVHKLVVVPHTKHEVMSAGEDGAVKHFDLRTSTSANTMLKCGYTDPNRRGQRSRVRLFSISHHPFAPEFCVSGADDNLRVYDKRKLPEPIHEMTPRGVRETKITQITCAVYNHSGSEILASYSDAGIFLYDTRNYKEGESLHCYEGHVNHRTIKGVNFFGPRSEYVISGSDCGHIFFWDKNTESIINHMKGDRAGVVNCLEPHPWMPVLATSGLEHTVKIWTPDAPVKQIPKPDGLRETLYRNFRRSIWETVGDDNASQQEGLLFFRQLLDNPAAMTRWHNRRYRRRNRAGASADADAAPGALPEDDQNSSSSTSSVSDDSSMYRRRTHGAAYQMRCNTQ</sequence>
<reference evidence="5 6" key="1">
    <citation type="submission" date="2024-02" db="EMBL/GenBank/DDBJ databases">
        <title>A chromosome-level genome assembly of Drosophila madeirensis, a fruit fly species endemic to Madeira island.</title>
        <authorList>
            <person name="Tomihara K."/>
            <person name="Llopart A."/>
            <person name="Yamamoto D."/>
        </authorList>
    </citation>
    <scope>NUCLEOTIDE SEQUENCE [LARGE SCALE GENOMIC DNA]</scope>
    <source>
        <strain evidence="5 6">RF1</strain>
    </source>
</reference>
<dbReference type="EMBL" id="AP029265">
    <property type="protein sequence ID" value="BFF99252.1"/>
    <property type="molecule type" value="Genomic_DNA"/>
</dbReference>
<feature type="repeat" description="WD" evidence="3">
    <location>
        <begin position="353"/>
        <end position="394"/>
    </location>
</feature>
<dbReference type="GO" id="GO:0005737">
    <property type="term" value="C:cytoplasm"/>
    <property type="evidence" value="ECO:0007669"/>
    <property type="project" value="TreeGrafter"/>
</dbReference>
<dbReference type="InterPro" id="IPR015943">
    <property type="entry name" value="WD40/YVTN_repeat-like_dom_sf"/>
</dbReference>
<feature type="compositionally biased region" description="Polar residues" evidence="4">
    <location>
        <begin position="160"/>
        <end position="181"/>
    </location>
</feature>
<keyword evidence="2" id="KW-0677">Repeat</keyword>
<dbReference type="AlphaFoldDB" id="A0AAU9FUF5"/>
<dbReference type="InterPro" id="IPR036322">
    <property type="entry name" value="WD40_repeat_dom_sf"/>
</dbReference>
<feature type="compositionally biased region" description="Low complexity" evidence="4">
    <location>
        <begin position="738"/>
        <end position="750"/>
    </location>
</feature>
<keyword evidence="6" id="KW-1185">Reference proteome</keyword>
<evidence type="ECO:0000256" key="4">
    <source>
        <dbReference type="SAM" id="MobiDB-lite"/>
    </source>
</evidence>
<dbReference type="SMART" id="SM00320">
    <property type="entry name" value="WD40"/>
    <property type="match status" value="7"/>
</dbReference>
<dbReference type="InterPro" id="IPR045151">
    <property type="entry name" value="DCAF8"/>
</dbReference>
<evidence type="ECO:0000256" key="1">
    <source>
        <dbReference type="ARBA" id="ARBA00022574"/>
    </source>
</evidence>
<dbReference type="Pfam" id="PF00400">
    <property type="entry name" value="WD40"/>
    <property type="match status" value="3"/>
</dbReference>
<feature type="region of interest" description="Disordered" evidence="4">
    <location>
        <begin position="253"/>
        <end position="279"/>
    </location>
</feature>
<evidence type="ECO:0000256" key="3">
    <source>
        <dbReference type="PROSITE-ProRule" id="PRU00221"/>
    </source>
</evidence>
<dbReference type="PANTHER" id="PTHR15574">
    <property type="entry name" value="WD REPEAT DOMAIN-CONTAINING FAMILY"/>
    <property type="match status" value="1"/>
</dbReference>
<feature type="region of interest" description="Disordered" evidence="4">
    <location>
        <begin position="735"/>
        <end position="788"/>
    </location>
</feature>
<feature type="region of interest" description="Disordered" evidence="4">
    <location>
        <begin position="152"/>
        <end position="240"/>
    </location>
</feature>
<protein>
    <submittedName>
        <fullName evidence="5">DDB1- and CUL4-associated factor 8</fullName>
    </submittedName>
</protein>
<organism evidence="5 6">
    <name type="scientific">Drosophila madeirensis</name>
    <name type="common">Fruit fly</name>
    <dbReference type="NCBI Taxonomy" id="30013"/>
    <lineage>
        <taxon>Eukaryota</taxon>
        <taxon>Metazoa</taxon>
        <taxon>Ecdysozoa</taxon>
        <taxon>Arthropoda</taxon>
        <taxon>Hexapoda</taxon>
        <taxon>Insecta</taxon>
        <taxon>Pterygota</taxon>
        <taxon>Neoptera</taxon>
        <taxon>Endopterygota</taxon>
        <taxon>Diptera</taxon>
        <taxon>Brachycera</taxon>
        <taxon>Muscomorpha</taxon>
        <taxon>Ephydroidea</taxon>
        <taxon>Drosophilidae</taxon>
        <taxon>Drosophila</taxon>
        <taxon>Sophophora</taxon>
    </lineage>
</organism>